<feature type="region of interest" description="Disordered" evidence="2">
    <location>
        <begin position="398"/>
        <end position="417"/>
    </location>
</feature>
<feature type="coiled-coil region" evidence="1">
    <location>
        <begin position="261"/>
        <end position="347"/>
    </location>
</feature>
<name>A0ABY7E573_MYAAR</name>
<feature type="compositionally biased region" description="Acidic residues" evidence="2">
    <location>
        <begin position="164"/>
        <end position="173"/>
    </location>
</feature>
<feature type="region of interest" description="Disordered" evidence="2">
    <location>
        <begin position="780"/>
        <end position="801"/>
    </location>
</feature>
<dbReference type="Proteomes" id="UP001164746">
    <property type="component" value="Chromosome 5"/>
</dbReference>
<sequence length="1003" mass="115109">MVMEERRKPQQARQQGPAKKKPAETKKKKDKLTPEKQLGPLKAEQSLGTPAMHKQLPREQGKLSGGPLVQSVGQLGPLKGSIGASGMATPPSMRSSLNTTTGSLNKSGHGLGGSVNISTNLTSSMSLPVYSTEYDDDHEERPGSRRHSVDGEGPEPVAIGYENSEQETTDSDEDYGKDIDFGIDKNLSERIMDIENTPGIRDSLEKDFDVTLSVMSTARGEENRISPLQEDRKLRAEKAASAAEKPEELKEEVQKIKTANERALIELRHRMERELEQAKLELLEEGEKGTQLLENEHGENIERYREELAEKQKQQEEDLRKEMENALEKLRSEVRSLQAEEESKLEEEKGRALERLHRMVDEATEAEQRRLEQDKQHAIETMQAKYKLELDRIKDEADRKQREKIQEMKDGVTENHEKELKRVKVELEHIQDQEKAMMEQELESAKKRQEAINDMEKGIDEVLSERKKELRDQHQKELKKIQDEHSSQLRKLRDEYAEKEEELQEKRAEFERRKAEIDKSMRNLENQERKLEEKRKRLREDRDKFEGEQDEAFANRTVKLSANELERMKSERKQLNEELRTENEALENIKAERRTLEAELLKMKLNRDTATKKLRDIHERVGRKDKELEGIQQKLIDAVEEEKTIAEERLRNLLRHKRRARVKHRPVEDETLSPESAHVLDDVKQNLEKEAMELDRIATQMNAGNRLVKEKERYLNRLKNRASNDYNSDSDLDWSPFEHNYKPAKIPNLDLSDDEASSGISSTDNSLDNVLQALHKQIEPSQGAMVSAQSTGRVPPMDGRNGLDQNDPLAKSLLRINMELSRVIQHMGRGNHLPAAPSLHSTLASSLPIQAWRPNNNNTSNMGSNPYLYNPQHKVDYASLVLNAEQSLERKWRKYFGDRKPPLSSSTSFVPMGGTSFGHTPVREQLRNFRSSLYDGPSGHSVTPPPFTSTTNGFQSKFSTDERLAEQKDWLRKFQQDLSFGPTYSKAPASDAGSLDKKDIIRL</sequence>
<feature type="compositionally biased region" description="Basic and acidic residues" evidence="2">
    <location>
        <begin position="21"/>
        <end position="34"/>
    </location>
</feature>
<feature type="compositionally biased region" description="Basic and acidic residues" evidence="2">
    <location>
        <begin position="504"/>
        <end position="547"/>
    </location>
</feature>
<evidence type="ECO:0000256" key="1">
    <source>
        <dbReference type="SAM" id="Coils"/>
    </source>
</evidence>
<keyword evidence="4" id="KW-1185">Reference proteome</keyword>
<proteinExistence type="predicted"/>
<evidence type="ECO:0000313" key="4">
    <source>
        <dbReference type="Proteomes" id="UP001164746"/>
    </source>
</evidence>
<feature type="region of interest" description="Disordered" evidence="2">
    <location>
        <begin position="467"/>
        <end position="549"/>
    </location>
</feature>
<organism evidence="3 4">
    <name type="scientific">Mya arenaria</name>
    <name type="common">Soft-shell clam</name>
    <dbReference type="NCBI Taxonomy" id="6604"/>
    <lineage>
        <taxon>Eukaryota</taxon>
        <taxon>Metazoa</taxon>
        <taxon>Spiralia</taxon>
        <taxon>Lophotrochozoa</taxon>
        <taxon>Mollusca</taxon>
        <taxon>Bivalvia</taxon>
        <taxon>Autobranchia</taxon>
        <taxon>Heteroconchia</taxon>
        <taxon>Euheterodonta</taxon>
        <taxon>Imparidentia</taxon>
        <taxon>Neoheterodontei</taxon>
        <taxon>Myida</taxon>
        <taxon>Myoidea</taxon>
        <taxon>Myidae</taxon>
        <taxon>Mya</taxon>
    </lineage>
</organism>
<dbReference type="PANTHER" id="PTHR45615">
    <property type="entry name" value="MYOSIN HEAVY CHAIN, NON-MUSCLE"/>
    <property type="match status" value="1"/>
</dbReference>
<dbReference type="PANTHER" id="PTHR45615:SF40">
    <property type="entry name" value="MYOSIN HEAVY CHAIN, NON-MUSCLE"/>
    <property type="match status" value="1"/>
</dbReference>
<feature type="region of interest" description="Disordered" evidence="2">
    <location>
        <begin position="234"/>
        <end position="254"/>
    </location>
</feature>
<feature type="region of interest" description="Disordered" evidence="2">
    <location>
        <begin position="936"/>
        <end position="958"/>
    </location>
</feature>
<reference evidence="3" key="1">
    <citation type="submission" date="2022-11" db="EMBL/GenBank/DDBJ databases">
        <title>Centuries of genome instability and evolution in soft-shell clam transmissible cancer (bioRxiv).</title>
        <authorList>
            <person name="Hart S.F.M."/>
            <person name="Yonemitsu M.A."/>
            <person name="Giersch R.M."/>
            <person name="Beal B.F."/>
            <person name="Arriagada G."/>
            <person name="Davis B.W."/>
            <person name="Ostrander E.A."/>
            <person name="Goff S.P."/>
            <person name="Metzger M.J."/>
        </authorList>
    </citation>
    <scope>NUCLEOTIDE SEQUENCE</scope>
    <source>
        <strain evidence="3">MELC-2E11</strain>
        <tissue evidence="3">Siphon/mantle</tissue>
    </source>
</reference>
<feature type="compositionally biased region" description="Polar residues" evidence="2">
    <location>
        <begin position="948"/>
        <end position="958"/>
    </location>
</feature>
<evidence type="ECO:0000313" key="3">
    <source>
        <dbReference type="EMBL" id="WAR05178.1"/>
    </source>
</evidence>
<feature type="region of interest" description="Disordered" evidence="2">
    <location>
        <begin position="980"/>
        <end position="1003"/>
    </location>
</feature>
<evidence type="ECO:0000256" key="2">
    <source>
        <dbReference type="SAM" id="MobiDB-lite"/>
    </source>
</evidence>
<feature type="compositionally biased region" description="Polar residues" evidence="2">
    <location>
        <begin position="115"/>
        <end position="126"/>
    </location>
</feature>
<gene>
    <name evidence="3" type="ORF">MAR_020547</name>
</gene>
<feature type="compositionally biased region" description="Basic and acidic residues" evidence="2">
    <location>
        <begin position="994"/>
        <end position="1003"/>
    </location>
</feature>
<feature type="compositionally biased region" description="Polar residues" evidence="2">
    <location>
        <begin position="92"/>
        <end position="106"/>
    </location>
</feature>
<feature type="compositionally biased region" description="Basic and acidic residues" evidence="2">
    <location>
        <begin position="139"/>
        <end position="150"/>
    </location>
</feature>
<dbReference type="EMBL" id="CP111016">
    <property type="protein sequence ID" value="WAR05178.1"/>
    <property type="molecule type" value="Genomic_DNA"/>
</dbReference>
<feature type="compositionally biased region" description="Basic and acidic residues" evidence="2">
    <location>
        <begin position="467"/>
        <end position="496"/>
    </location>
</feature>
<keyword evidence="1" id="KW-0175">Coiled coil</keyword>
<accession>A0ABY7E573</accession>
<feature type="region of interest" description="Disordered" evidence="2">
    <location>
        <begin position="1"/>
        <end position="181"/>
    </location>
</feature>
<protein>
    <submittedName>
        <fullName evidence="3">CE164-like protein</fullName>
    </submittedName>
</protein>